<dbReference type="AlphaFoldDB" id="A0A9D3Y962"/>
<evidence type="ECO:0000313" key="2">
    <source>
        <dbReference type="Proteomes" id="UP000828390"/>
    </source>
</evidence>
<name>A0A9D3Y962_DREPO</name>
<dbReference type="EMBL" id="JAIWYP010000016">
    <property type="protein sequence ID" value="KAH3694084.1"/>
    <property type="molecule type" value="Genomic_DNA"/>
</dbReference>
<reference evidence="1" key="1">
    <citation type="journal article" date="2019" name="bioRxiv">
        <title>The Genome of the Zebra Mussel, Dreissena polymorpha: A Resource for Invasive Species Research.</title>
        <authorList>
            <person name="McCartney M.A."/>
            <person name="Auch B."/>
            <person name="Kono T."/>
            <person name="Mallez S."/>
            <person name="Zhang Y."/>
            <person name="Obille A."/>
            <person name="Becker A."/>
            <person name="Abrahante J.E."/>
            <person name="Garbe J."/>
            <person name="Badalamenti J.P."/>
            <person name="Herman A."/>
            <person name="Mangelson H."/>
            <person name="Liachko I."/>
            <person name="Sullivan S."/>
            <person name="Sone E.D."/>
            <person name="Koren S."/>
            <person name="Silverstein K.A.T."/>
            <person name="Beckman K.B."/>
            <person name="Gohl D.M."/>
        </authorList>
    </citation>
    <scope>NUCLEOTIDE SEQUENCE</scope>
    <source>
        <strain evidence="1">Duluth1</strain>
        <tissue evidence="1">Whole animal</tissue>
    </source>
</reference>
<protein>
    <submittedName>
        <fullName evidence="1">Uncharacterized protein</fullName>
    </submittedName>
</protein>
<gene>
    <name evidence="1" type="ORF">DPMN_081523</name>
</gene>
<comment type="caution">
    <text evidence="1">The sequence shown here is derived from an EMBL/GenBank/DDBJ whole genome shotgun (WGS) entry which is preliminary data.</text>
</comment>
<organism evidence="1 2">
    <name type="scientific">Dreissena polymorpha</name>
    <name type="common">Zebra mussel</name>
    <name type="synonym">Mytilus polymorpha</name>
    <dbReference type="NCBI Taxonomy" id="45954"/>
    <lineage>
        <taxon>Eukaryota</taxon>
        <taxon>Metazoa</taxon>
        <taxon>Spiralia</taxon>
        <taxon>Lophotrochozoa</taxon>
        <taxon>Mollusca</taxon>
        <taxon>Bivalvia</taxon>
        <taxon>Autobranchia</taxon>
        <taxon>Heteroconchia</taxon>
        <taxon>Euheterodonta</taxon>
        <taxon>Imparidentia</taxon>
        <taxon>Neoheterodontei</taxon>
        <taxon>Myida</taxon>
        <taxon>Dreissenoidea</taxon>
        <taxon>Dreissenidae</taxon>
        <taxon>Dreissena</taxon>
    </lineage>
</organism>
<proteinExistence type="predicted"/>
<evidence type="ECO:0000313" key="1">
    <source>
        <dbReference type="EMBL" id="KAH3694084.1"/>
    </source>
</evidence>
<keyword evidence="2" id="KW-1185">Reference proteome</keyword>
<accession>A0A9D3Y962</accession>
<reference evidence="1" key="2">
    <citation type="submission" date="2020-11" db="EMBL/GenBank/DDBJ databases">
        <authorList>
            <person name="McCartney M.A."/>
            <person name="Auch B."/>
            <person name="Kono T."/>
            <person name="Mallez S."/>
            <person name="Becker A."/>
            <person name="Gohl D.M."/>
            <person name="Silverstein K.A.T."/>
            <person name="Koren S."/>
            <person name="Bechman K.B."/>
            <person name="Herman A."/>
            <person name="Abrahante J.E."/>
            <person name="Garbe J."/>
        </authorList>
    </citation>
    <scope>NUCLEOTIDE SEQUENCE</scope>
    <source>
        <strain evidence="1">Duluth1</strain>
        <tissue evidence="1">Whole animal</tissue>
    </source>
</reference>
<dbReference type="Proteomes" id="UP000828390">
    <property type="component" value="Unassembled WGS sequence"/>
</dbReference>
<sequence length="96" mass="11206">MSTENQNDHLCIVMKFRRSLQDVRVKRGANVASDNHSFVARLKLKLKKTWTGGRGRQRQRQRYNNATLKDTWKQEDCKVTLSNKFSGPKGCLKKRL</sequence>